<feature type="coiled-coil region" evidence="1">
    <location>
        <begin position="109"/>
        <end position="181"/>
    </location>
</feature>
<proteinExistence type="predicted"/>
<feature type="compositionally biased region" description="Polar residues" evidence="2">
    <location>
        <begin position="1"/>
        <end position="10"/>
    </location>
</feature>
<organism evidence="3 4">
    <name type="scientific">Caenorhabditis angaria</name>
    <dbReference type="NCBI Taxonomy" id="860376"/>
    <lineage>
        <taxon>Eukaryota</taxon>
        <taxon>Metazoa</taxon>
        <taxon>Ecdysozoa</taxon>
        <taxon>Nematoda</taxon>
        <taxon>Chromadorea</taxon>
        <taxon>Rhabditida</taxon>
        <taxon>Rhabditina</taxon>
        <taxon>Rhabditomorpha</taxon>
        <taxon>Rhabditoidea</taxon>
        <taxon>Rhabditidae</taxon>
        <taxon>Peloderinae</taxon>
        <taxon>Caenorhabditis</taxon>
    </lineage>
</organism>
<evidence type="ECO:0000313" key="4">
    <source>
        <dbReference type="Proteomes" id="UP001152747"/>
    </source>
</evidence>
<reference evidence="3" key="1">
    <citation type="submission" date="2022-11" db="EMBL/GenBank/DDBJ databases">
        <authorList>
            <person name="Kikuchi T."/>
        </authorList>
    </citation>
    <scope>NUCLEOTIDE SEQUENCE</scope>
    <source>
        <strain evidence="3">PS1010</strain>
    </source>
</reference>
<evidence type="ECO:0000256" key="2">
    <source>
        <dbReference type="SAM" id="MobiDB-lite"/>
    </source>
</evidence>
<comment type="caution">
    <text evidence="3">The sequence shown here is derived from an EMBL/GenBank/DDBJ whole genome shotgun (WGS) entry which is preliminary data.</text>
</comment>
<accession>A0A9P1IHJ2</accession>
<gene>
    <name evidence="3" type="ORF">CAMP_LOCUS7372</name>
</gene>
<dbReference type="EMBL" id="CANHGI010000003">
    <property type="protein sequence ID" value="CAI5444735.1"/>
    <property type="molecule type" value="Genomic_DNA"/>
</dbReference>
<protein>
    <submittedName>
        <fullName evidence="3">Uncharacterized protein</fullName>
    </submittedName>
</protein>
<dbReference type="AlphaFoldDB" id="A0A9P1IHJ2"/>
<sequence>MESSSSDVTVINNMENEIMEREKENEATETQDVLAIDEVLRSFRENEIENVQSQKEKEIEEIINSLKFEKHVLEVENRVMKMENLRLTEENMEFRKNRDYGQFSFEKQIQRMEDMQKQMNEDKKSMREIIEKEVEAKLLLERLKEEKNVQLERIKKLEGDVEKFQKIVKIKDEEYAKYKREAGYMLIDENERISRICREERESIMKCTMMAVEAKFAPILYQFKHQNYHNSEMNKTSHTNIFERKINEVLEKATETMNATSMERSLAERCRRDCDEILRLIERSYNLRNLLNLPTNDQSKESTSEVEKDSR</sequence>
<keyword evidence="4" id="KW-1185">Reference proteome</keyword>
<evidence type="ECO:0000313" key="3">
    <source>
        <dbReference type="EMBL" id="CAI5444735.1"/>
    </source>
</evidence>
<name>A0A9P1IHJ2_9PELO</name>
<evidence type="ECO:0000256" key="1">
    <source>
        <dbReference type="SAM" id="Coils"/>
    </source>
</evidence>
<keyword evidence="1" id="KW-0175">Coiled coil</keyword>
<dbReference type="Proteomes" id="UP001152747">
    <property type="component" value="Unassembled WGS sequence"/>
</dbReference>
<feature type="region of interest" description="Disordered" evidence="2">
    <location>
        <begin position="1"/>
        <end position="29"/>
    </location>
</feature>